<proteinExistence type="predicted"/>
<feature type="active site" description="Glycyl thioester intermediate" evidence="5">
    <location>
        <position position="1177"/>
    </location>
</feature>
<dbReference type="Gene3D" id="3.90.1750.10">
    <property type="entry name" value="Hect, E3 ligase catalytic domains"/>
    <property type="match status" value="1"/>
</dbReference>
<gene>
    <name evidence="8" type="ORF">TWF694_010654</name>
</gene>
<dbReference type="InterPro" id="IPR035983">
    <property type="entry name" value="Hect_E3_ubiquitin_ligase"/>
</dbReference>
<evidence type="ECO:0000256" key="6">
    <source>
        <dbReference type="SAM" id="MobiDB-lite"/>
    </source>
</evidence>
<dbReference type="Pfam" id="PF00632">
    <property type="entry name" value="HECT"/>
    <property type="match status" value="1"/>
</dbReference>
<dbReference type="FunFam" id="3.30.2410.10:FF:000011">
    <property type="entry name" value="Putative Ubiquitin-protein ligase E3C"/>
    <property type="match status" value="1"/>
</dbReference>
<feature type="domain" description="HECT" evidence="7">
    <location>
        <begin position="826"/>
        <end position="1209"/>
    </location>
</feature>
<name>A0AAV9XAL8_9PEZI</name>
<organism evidence="8 9">
    <name type="scientific">Orbilia ellipsospora</name>
    <dbReference type="NCBI Taxonomy" id="2528407"/>
    <lineage>
        <taxon>Eukaryota</taxon>
        <taxon>Fungi</taxon>
        <taxon>Dikarya</taxon>
        <taxon>Ascomycota</taxon>
        <taxon>Pezizomycotina</taxon>
        <taxon>Orbiliomycetes</taxon>
        <taxon>Orbiliales</taxon>
        <taxon>Orbiliaceae</taxon>
        <taxon>Orbilia</taxon>
    </lineage>
</organism>
<dbReference type="GO" id="GO:0061630">
    <property type="term" value="F:ubiquitin protein ligase activity"/>
    <property type="evidence" value="ECO:0007669"/>
    <property type="project" value="UniProtKB-EC"/>
</dbReference>
<dbReference type="SUPFAM" id="SSF56204">
    <property type="entry name" value="Hect, E3 ligase catalytic domain"/>
    <property type="match status" value="1"/>
</dbReference>
<feature type="compositionally biased region" description="Basic and acidic residues" evidence="6">
    <location>
        <begin position="53"/>
        <end position="64"/>
    </location>
</feature>
<dbReference type="InterPro" id="IPR000569">
    <property type="entry name" value="HECT_dom"/>
</dbReference>
<evidence type="ECO:0000313" key="9">
    <source>
        <dbReference type="Proteomes" id="UP001365542"/>
    </source>
</evidence>
<dbReference type="Gene3D" id="3.30.2160.10">
    <property type="entry name" value="Hect, E3 ligase catalytic domain"/>
    <property type="match status" value="1"/>
</dbReference>
<dbReference type="SMART" id="SM00119">
    <property type="entry name" value="HECTc"/>
    <property type="match status" value="1"/>
</dbReference>
<dbReference type="PANTHER" id="PTHR45700:SF2">
    <property type="entry name" value="UBIQUITIN-PROTEIN LIGASE E3C"/>
    <property type="match status" value="1"/>
</dbReference>
<dbReference type="GO" id="GO:0000209">
    <property type="term" value="P:protein polyubiquitination"/>
    <property type="evidence" value="ECO:0007669"/>
    <property type="project" value="InterPro"/>
</dbReference>
<dbReference type="AlphaFoldDB" id="A0AAV9XAL8"/>
<dbReference type="PROSITE" id="PS50237">
    <property type="entry name" value="HECT"/>
    <property type="match status" value="1"/>
</dbReference>
<keyword evidence="3" id="KW-0808">Transferase</keyword>
<dbReference type="Proteomes" id="UP001365542">
    <property type="component" value="Unassembled WGS sequence"/>
</dbReference>
<evidence type="ECO:0000259" key="7">
    <source>
        <dbReference type="PROSITE" id="PS50237"/>
    </source>
</evidence>
<dbReference type="GO" id="GO:0006511">
    <property type="term" value="P:ubiquitin-dependent protein catabolic process"/>
    <property type="evidence" value="ECO:0007669"/>
    <property type="project" value="TreeGrafter"/>
</dbReference>
<comment type="caution">
    <text evidence="8">The sequence shown here is derived from an EMBL/GenBank/DDBJ whole genome shotgun (WGS) entry which is preliminary data.</text>
</comment>
<dbReference type="EMBL" id="JAVHJO010000007">
    <property type="protein sequence ID" value="KAK6539120.1"/>
    <property type="molecule type" value="Genomic_DNA"/>
</dbReference>
<evidence type="ECO:0000256" key="1">
    <source>
        <dbReference type="ARBA" id="ARBA00000885"/>
    </source>
</evidence>
<dbReference type="CDD" id="cd00078">
    <property type="entry name" value="HECTc"/>
    <property type="match status" value="1"/>
</dbReference>
<keyword evidence="9" id="KW-1185">Reference proteome</keyword>
<feature type="region of interest" description="Disordered" evidence="6">
    <location>
        <begin position="1"/>
        <end position="64"/>
    </location>
</feature>
<dbReference type="EC" id="2.3.2.26" evidence="2"/>
<accession>A0AAV9XAL8</accession>
<dbReference type="PROSITE" id="PS50096">
    <property type="entry name" value="IQ"/>
    <property type="match status" value="1"/>
</dbReference>
<dbReference type="Gene3D" id="3.30.2410.10">
    <property type="entry name" value="Hect, E3 ligase catalytic domain"/>
    <property type="match status" value="1"/>
</dbReference>
<feature type="compositionally biased region" description="Acidic residues" evidence="6">
    <location>
        <begin position="696"/>
        <end position="711"/>
    </location>
</feature>
<evidence type="ECO:0000256" key="2">
    <source>
        <dbReference type="ARBA" id="ARBA00012485"/>
    </source>
</evidence>
<feature type="compositionally biased region" description="Low complexity" evidence="6">
    <location>
        <begin position="33"/>
        <end position="52"/>
    </location>
</feature>
<dbReference type="InterPro" id="IPR044611">
    <property type="entry name" value="E3A/B/C-like"/>
</dbReference>
<sequence length="1209" mass="135719">MNFTGNTRRPRQVNLSGKSRPSPALSGVSAKNSPSSPAYHSSSTPSTSVAAARESRARRESERQRRAAAIKIQTLYRGYASRSLSRTNARVSWDGFVGYNSTPSPSIACSDDAIALLLLFCNITETTDLERLSFTVSAFKPDTVAACSIDVALQAGGRAGFLITRLSRKVVSALSLFSTRLETPLAQAHTSIFLFFLSRTTAYLPDLVDNSYFNTLADVVQHGFLKYAPSSANPDGGASPLALLQAIVFPLRSSVGSVNHTLRYARFLQAFLSTPSLDLHLFPTIPIQLLYAFLDARQLLQSIGELNFDGLSPEKALWLLSYLAPLLRNPEPVSSREYLSLQHQIFLHPLYQPVNREDSSNLESTFSSLVFAFNSILEAYNGETSQSVDAVTSTFAPTKNLPLRLLSNTRSPQTLNPDAPLSTPDFITHQLDQILGTSLVQRLADLTRLDSFSAPSIFKSNILLQTRDATQNLSLHLLLYFRFLRQKFHNRLFLARSADGVSLISALFSQIQVTRTFLGGVIGTKEIVEGLKLTYSRQSGNLDQRTSEWVTIFLFLDLYCFASVVVDDEEFFSFRDQSLTPAQVQSLVAFLKNLAFATYFEVSELEYQRSREPLLHPLINNEDRMQSHTRADIAGVHGITLPWIRNLVVRILRSLHRRDSRQNFLPSSFWLMPEIDVEGSTLPIAEEESRRQRLDELEEAQDSDSDSDSEDETPHTLSSSFNRFAARKRGKDLKHNYLAAITPRLEILQNLPFLIPFRTRVTIFRDFVKLDQLRRGTGDRELWRLNQMHSLIDHHQNGNAKHHGVIRRDSVFEDAYDEFYALGDGFKEPIQITFVDSFGAEEPGIDGGGILKEFLSSIVQESYRKDPVRGVPFFAETETHSLYPNPDLVDQISYGLYRTGETRSLDIQSSVTHEVGELLKRFEFLGRIIGKCMYEGILVDVTFADFFLLKWSKVGFANEDVGLGVDDLKSLDRTLWKGLQSLKYYDDSTIESLDLTFTVENILQSGDWSAPGGSRSKVAVTELKPNGSQIPVTSWNRLEYIHLLSKYKLVTQGKPQTNAFLKGLSSIISPRWLSMFNQSELQTLVGGNESPLDISDLRRNTVYGGIYTIGDDNREHPTVEMFWRVMERLQERDKRAVLKFVTSVSRAPLLGFSSLNPRFSIRDAGSDPTRLPSTSTCVNLLKLPRYGSERVLEEKLLYAANAGAGFDLS</sequence>
<comment type="catalytic activity">
    <reaction evidence="1">
        <text>S-ubiquitinyl-[E2 ubiquitin-conjugating enzyme]-L-cysteine + [acceptor protein]-L-lysine = [E2 ubiquitin-conjugating enzyme]-L-cysteine + N(6)-ubiquitinyl-[acceptor protein]-L-lysine.</text>
        <dbReference type="EC" id="2.3.2.26"/>
    </reaction>
</comment>
<feature type="region of interest" description="Disordered" evidence="6">
    <location>
        <begin position="688"/>
        <end position="721"/>
    </location>
</feature>
<keyword evidence="4 5" id="KW-0833">Ubl conjugation pathway</keyword>
<evidence type="ECO:0000313" key="8">
    <source>
        <dbReference type="EMBL" id="KAK6539120.1"/>
    </source>
</evidence>
<feature type="compositionally biased region" description="Polar residues" evidence="6">
    <location>
        <begin position="1"/>
        <end position="19"/>
    </location>
</feature>
<dbReference type="PANTHER" id="PTHR45700">
    <property type="entry name" value="UBIQUITIN-PROTEIN LIGASE E3C"/>
    <property type="match status" value="1"/>
</dbReference>
<reference evidence="8 9" key="1">
    <citation type="submission" date="2019-10" db="EMBL/GenBank/DDBJ databases">
        <authorList>
            <person name="Palmer J.M."/>
        </authorList>
    </citation>
    <scope>NUCLEOTIDE SEQUENCE [LARGE SCALE GENOMIC DNA]</scope>
    <source>
        <strain evidence="8 9">TWF694</strain>
    </source>
</reference>
<protein>
    <recommendedName>
        <fullName evidence="2">HECT-type E3 ubiquitin transferase</fullName>
        <ecNumber evidence="2">2.3.2.26</ecNumber>
    </recommendedName>
</protein>
<evidence type="ECO:0000256" key="5">
    <source>
        <dbReference type="PROSITE-ProRule" id="PRU00104"/>
    </source>
</evidence>
<evidence type="ECO:0000256" key="4">
    <source>
        <dbReference type="ARBA" id="ARBA00022786"/>
    </source>
</evidence>
<evidence type="ECO:0000256" key="3">
    <source>
        <dbReference type="ARBA" id="ARBA00022679"/>
    </source>
</evidence>